<dbReference type="PANTHER" id="PTHR33365:SF4">
    <property type="entry name" value="CYCLOCHLOROTINE BIOSYNTHESIS PROTEIN O"/>
    <property type="match status" value="1"/>
</dbReference>
<evidence type="ECO:0000313" key="4">
    <source>
        <dbReference type="Proteomes" id="UP000800036"/>
    </source>
</evidence>
<dbReference type="Pfam" id="PF11807">
    <property type="entry name" value="UstYa"/>
    <property type="match status" value="1"/>
</dbReference>
<dbReference type="OrthoDB" id="3687641at2759"/>
<comment type="pathway">
    <text evidence="1">Mycotoxin biosynthesis.</text>
</comment>
<reference evidence="3" key="1">
    <citation type="journal article" date="2020" name="Stud. Mycol.">
        <title>101 Dothideomycetes genomes: a test case for predicting lifestyles and emergence of pathogens.</title>
        <authorList>
            <person name="Haridas S."/>
            <person name="Albert R."/>
            <person name="Binder M."/>
            <person name="Bloem J."/>
            <person name="Labutti K."/>
            <person name="Salamov A."/>
            <person name="Andreopoulos B."/>
            <person name="Baker S."/>
            <person name="Barry K."/>
            <person name="Bills G."/>
            <person name="Bluhm B."/>
            <person name="Cannon C."/>
            <person name="Castanera R."/>
            <person name="Culley D."/>
            <person name="Daum C."/>
            <person name="Ezra D."/>
            <person name="Gonzalez J."/>
            <person name="Henrissat B."/>
            <person name="Kuo A."/>
            <person name="Liang C."/>
            <person name="Lipzen A."/>
            <person name="Lutzoni F."/>
            <person name="Magnuson J."/>
            <person name="Mondo S."/>
            <person name="Nolan M."/>
            <person name="Ohm R."/>
            <person name="Pangilinan J."/>
            <person name="Park H.-J."/>
            <person name="Ramirez L."/>
            <person name="Alfaro M."/>
            <person name="Sun H."/>
            <person name="Tritt A."/>
            <person name="Yoshinaga Y."/>
            <person name="Zwiers L.-H."/>
            <person name="Turgeon B."/>
            <person name="Goodwin S."/>
            <person name="Spatafora J."/>
            <person name="Crous P."/>
            <person name="Grigoriev I."/>
        </authorList>
    </citation>
    <scope>NUCLEOTIDE SEQUENCE</scope>
    <source>
        <strain evidence="3">CBS 107.79</strain>
    </source>
</reference>
<dbReference type="Proteomes" id="UP000800036">
    <property type="component" value="Unassembled WGS sequence"/>
</dbReference>
<dbReference type="GO" id="GO:0043386">
    <property type="term" value="P:mycotoxin biosynthetic process"/>
    <property type="evidence" value="ECO:0007669"/>
    <property type="project" value="InterPro"/>
</dbReference>
<evidence type="ECO:0000256" key="2">
    <source>
        <dbReference type="ARBA" id="ARBA00035112"/>
    </source>
</evidence>
<name>A0A6A5UXS6_9PLEO</name>
<dbReference type="AlphaFoldDB" id="A0A6A5UXS6"/>
<dbReference type="InterPro" id="IPR021765">
    <property type="entry name" value="UstYa-like"/>
</dbReference>
<evidence type="ECO:0008006" key="5">
    <source>
        <dbReference type="Google" id="ProtNLM"/>
    </source>
</evidence>
<evidence type="ECO:0000313" key="3">
    <source>
        <dbReference type="EMBL" id="KAF1969963.1"/>
    </source>
</evidence>
<protein>
    <recommendedName>
        <fullName evidence="5">Tat pathway signal sequence</fullName>
    </recommendedName>
</protein>
<keyword evidence="4" id="KW-1185">Reference proteome</keyword>
<dbReference type="EMBL" id="ML976704">
    <property type="protein sequence ID" value="KAF1969963.1"/>
    <property type="molecule type" value="Genomic_DNA"/>
</dbReference>
<feature type="non-terminal residue" evidence="3">
    <location>
        <position position="1"/>
    </location>
</feature>
<comment type="similarity">
    <text evidence="2">Belongs to the ustYa family.</text>
</comment>
<gene>
    <name evidence="3" type="ORF">BU23DRAFT_475151</name>
</gene>
<organism evidence="3 4">
    <name type="scientific">Bimuria novae-zelandiae CBS 107.79</name>
    <dbReference type="NCBI Taxonomy" id="1447943"/>
    <lineage>
        <taxon>Eukaryota</taxon>
        <taxon>Fungi</taxon>
        <taxon>Dikarya</taxon>
        <taxon>Ascomycota</taxon>
        <taxon>Pezizomycotina</taxon>
        <taxon>Dothideomycetes</taxon>
        <taxon>Pleosporomycetidae</taxon>
        <taxon>Pleosporales</taxon>
        <taxon>Massarineae</taxon>
        <taxon>Didymosphaeriaceae</taxon>
        <taxon>Bimuria</taxon>
    </lineage>
</organism>
<evidence type="ECO:0000256" key="1">
    <source>
        <dbReference type="ARBA" id="ARBA00004685"/>
    </source>
</evidence>
<accession>A0A6A5UXS6</accession>
<dbReference type="PANTHER" id="PTHR33365">
    <property type="entry name" value="YALI0B05434P"/>
    <property type="match status" value="1"/>
</dbReference>
<proteinExistence type="inferred from homology"/>
<sequence length="157" mass="17646">PPGDIVKQFHHNLTFTQKPSPESEAAWSSIIPVGRGFITHPQLAPFISNIALYHQLHCLHAVVVAYYDALASPPMEMADVPDFDSPTGTRTAPFHVRHCFDYLRQTIMCHADTNLEVLDPVNHTTNGWNQDKVCRNYEMVNAFAERWANSTDTGIVT</sequence>